<dbReference type="OrthoDB" id="238681at2759"/>
<evidence type="ECO:0000256" key="9">
    <source>
        <dbReference type="ARBA" id="ARBA00023268"/>
    </source>
</evidence>
<sequence>MSLIQGIIKLKWPLSLERTLLGGQSFRFVKNENEDHYIGVYANILWKMKTKEKELHFEVIGELKAPNTNKSTYYKTLLTNYFRLNEDLNGDYEKWKKAHEHFDSKKVTDVALVTQLDQEVVETVFSFICSQNNNIKRISSLVEKLCVNFGEKICKFEDKDYYSFPTLEALSKESVETKLRELGFGYRSKYIQKAAEEIISKGGVEWLEKLKLMKYEDAHSELLKLSGIGPKVADCICLMCLNFLQAVPVDTHVKKIALHYVPELKNFKSMNMTMYRKIGNTFRQIYGDKSGVAQTVLFCKELTIFENEEKVIKKKPKKS</sequence>
<dbReference type="InterPro" id="IPR011257">
    <property type="entry name" value="DNA_glycosylase"/>
</dbReference>
<dbReference type="FunFam" id="1.10.340.30:FF:000006">
    <property type="entry name" value="N-glycosylase/DNA lyase isoform X2"/>
    <property type="match status" value="1"/>
</dbReference>
<evidence type="ECO:0000256" key="11">
    <source>
        <dbReference type="ARBA" id="ARBA00025652"/>
    </source>
</evidence>
<dbReference type="InterPro" id="IPR003265">
    <property type="entry name" value="HhH-GPD_domain"/>
</dbReference>
<evidence type="ECO:0000313" key="16">
    <source>
        <dbReference type="Proteomes" id="UP001107558"/>
    </source>
</evidence>
<accession>A0A9J6CD56</accession>
<dbReference type="SUPFAM" id="SSF48150">
    <property type="entry name" value="DNA-glycosylase"/>
    <property type="match status" value="1"/>
</dbReference>
<protein>
    <recommendedName>
        <fullName evidence="13">N-glycosylase/DNA lyase</fullName>
        <ecNumber evidence="3">4.2.99.18</ecNumber>
    </recommendedName>
</protein>
<dbReference type="SMART" id="SM00478">
    <property type="entry name" value="ENDO3c"/>
    <property type="match status" value="1"/>
</dbReference>
<comment type="similarity">
    <text evidence="2">Belongs to the type-1 OGG1 family.</text>
</comment>
<keyword evidence="16" id="KW-1185">Reference proteome</keyword>
<comment type="catalytic activity">
    <reaction evidence="12">
        <text>2'-deoxyribonucleotide-(2'-deoxyribose 5'-phosphate)-2'-deoxyribonucleotide-DNA = a 3'-end 2'-deoxyribonucleotide-(2,3-dehydro-2,3-deoxyribose 5'-phosphate)-DNA + a 5'-end 5'-phospho-2'-deoxyribonucleoside-DNA + H(+)</text>
        <dbReference type="Rhea" id="RHEA:66592"/>
        <dbReference type="Rhea" id="RHEA-COMP:13180"/>
        <dbReference type="Rhea" id="RHEA-COMP:16897"/>
        <dbReference type="Rhea" id="RHEA-COMP:17067"/>
        <dbReference type="ChEBI" id="CHEBI:15378"/>
        <dbReference type="ChEBI" id="CHEBI:136412"/>
        <dbReference type="ChEBI" id="CHEBI:157695"/>
        <dbReference type="ChEBI" id="CHEBI:167181"/>
        <dbReference type="EC" id="4.2.99.18"/>
    </reaction>
</comment>
<evidence type="ECO:0000256" key="5">
    <source>
        <dbReference type="ARBA" id="ARBA00022801"/>
    </source>
</evidence>
<dbReference type="InterPro" id="IPR012904">
    <property type="entry name" value="OGG_N"/>
</dbReference>
<feature type="domain" description="HhH-GPD" evidence="14">
    <location>
        <begin position="129"/>
        <end position="301"/>
    </location>
</feature>
<dbReference type="GO" id="GO:0006289">
    <property type="term" value="P:nucleotide-excision repair"/>
    <property type="evidence" value="ECO:0007669"/>
    <property type="project" value="InterPro"/>
</dbReference>
<dbReference type="GO" id="GO:0005634">
    <property type="term" value="C:nucleus"/>
    <property type="evidence" value="ECO:0007669"/>
    <property type="project" value="UniProtKB-SubCell"/>
</dbReference>
<name>A0A9J6CD56_POLVA</name>
<dbReference type="Pfam" id="PF07934">
    <property type="entry name" value="OGG_N"/>
    <property type="match status" value="1"/>
</dbReference>
<dbReference type="EC" id="4.2.99.18" evidence="3"/>
<gene>
    <name evidence="15" type="ORF">PVAND_009567</name>
</gene>
<dbReference type="InterPro" id="IPR052054">
    <property type="entry name" value="Oxidative_DNA_repair_enzyme"/>
</dbReference>
<evidence type="ECO:0000256" key="2">
    <source>
        <dbReference type="ARBA" id="ARBA00010679"/>
    </source>
</evidence>
<keyword evidence="4" id="KW-0227">DNA damage</keyword>
<organism evidence="15 16">
    <name type="scientific">Polypedilum vanderplanki</name>
    <name type="common">Sleeping chironomid midge</name>
    <dbReference type="NCBI Taxonomy" id="319348"/>
    <lineage>
        <taxon>Eukaryota</taxon>
        <taxon>Metazoa</taxon>
        <taxon>Ecdysozoa</taxon>
        <taxon>Arthropoda</taxon>
        <taxon>Hexapoda</taxon>
        <taxon>Insecta</taxon>
        <taxon>Pterygota</taxon>
        <taxon>Neoptera</taxon>
        <taxon>Endopterygota</taxon>
        <taxon>Diptera</taxon>
        <taxon>Nematocera</taxon>
        <taxon>Chironomoidea</taxon>
        <taxon>Chironomidae</taxon>
        <taxon>Chironominae</taxon>
        <taxon>Polypedilum</taxon>
        <taxon>Polypedilum</taxon>
    </lineage>
</organism>
<dbReference type="GO" id="GO:0006285">
    <property type="term" value="P:base-excision repair, AP site formation"/>
    <property type="evidence" value="ECO:0007669"/>
    <property type="project" value="TreeGrafter"/>
</dbReference>
<dbReference type="CDD" id="cd00056">
    <property type="entry name" value="ENDO3c"/>
    <property type="match status" value="1"/>
</dbReference>
<dbReference type="AlphaFoldDB" id="A0A9J6CD56"/>
<keyword evidence="9" id="KW-0511">Multifunctional enzyme</keyword>
<dbReference type="PANTHER" id="PTHR10242:SF2">
    <property type="entry name" value="N-GLYCOSYLASE_DNA LYASE"/>
    <property type="match status" value="1"/>
</dbReference>
<evidence type="ECO:0000256" key="1">
    <source>
        <dbReference type="ARBA" id="ARBA00004123"/>
    </source>
</evidence>
<comment type="caution">
    <text evidence="15">The sequence shown here is derived from an EMBL/GenBank/DDBJ whole genome shotgun (WGS) entry which is preliminary data.</text>
</comment>
<dbReference type="SUPFAM" id="SSF55945">
    <property type="entry name" value="TATA-box binding protein-like"/>
    <property type="match status" value="1"/>
</dbReference>
<dbReference type="Gene3D" id="3.30.310.40">
    <property type="match status" value="1"/>
</dbReference>
<keyword evidence="6" id="KW-0234">DNA repair</keyword>
<comment type="subcellular location">
    <subcellularLocation>
        <location evidence="1">Nucleus</location>
    </subcellularLocation>
</comment>
<evidence type="ECO:0000256" key="8">
    <source>
        <dbReference type="ARBA" id="ARBA00023242"/>
    </source>
</evidence>
<dbReference type="Gene3D" id="1.10.340.30">
    <property type="entry name" value="Hypothetical protein, domain 2"/>
    <property type="match status" value="1"/>
</dbReference>
<dbReference type="EMBL" id="JADBJN010000001">
    <property type="protein sequence ID" value="KAG5680036.1"/>
    <property type="molecule type" value="Genomic_DNA"/>
</dbReference>
<dbReference type="InterPro" id="IPR023170">
    <property type="entry name" value="HhH_base_excis_C"/>
</dbReference>
<evidence type="ECO:0000259" key="14">
    <source>
        <dbReference type="SMART" id="SM00478"/>
    </source>
</evidence>
<keyword evidence="7" id="KW-0456">Lyase</keyword>
<evidence type="ECO:0000256" key="13">
    <source>
        <dbReference type="ARBA" id="ARBA00073127"/>
    </source>
</evidence>
<keyword evidence="10" id="KW-0326">Glycosidase</keyword>
<evidence type="ECO:0000256" key="7">
    <source>
        <dbReference type="ARBA" id="ARBA00023239"/>
    </source>
</evidence>
<evidence type="ECO:0000256" key="6">
    <source>
        <dbReference type="ARBA" id="ARBA00023204"/>
    </source>
</evidence>
<evidence type="ECO:0000256" key="10">
    <source>
        <dbReference type="ARBA" id="ARBA00023295"/>
    </source>
</evidence>
<evidence type="ECO:0000256" key="4">
    <source>
        <dbReference type="ARBA" id="ARBA00022763"/>
    </source>
</evidence>
<evidence type="ECO:0000313" key="15">
    <source>
        <dbReference type="EMBL" id="KAG5680036.1"/>
    </source>
</evidence>
<dbReference type="GO" id="GO:0003684">
    <property type="term" value="F:damaged DNA binding"/>
    <property type="evidence" value="ECO:0007669"/>
    <property type="project" value="InterPro"/>
</dbReference>
<dbReference type="Pfam" id="PF00730">
    <property type="entry name" value="HhH-GPD"/>
    <property type="match status" value="1"/>
</dbReference>
<keyword evidence="8" id="KW-0539">Nucleus</keyword>
<keyword evidence="5" id="KW-0378">Hydrolase</keyword>
<proteinExistence type="inferred from homology"/>
<dbReference type="Gene3D" id="1.10.1670.10">
    <property type="entry name" value="Helix-hairpin-Helix base-excision DNA repair enzymes (C-terminal)"/>
    <property type="match status" value="1"/>
</dbReference>
<dbReference type="GO" id="GO:0140078">
    <property type="term" value="F:class I DNA-(apurinic or apyrimidinic site) endonuclease activity"/>
    <property type="evidence" value="ECO:0007669"/>
    <property type="project" value="UniProtKB-EC"/>
</dbReference>
<dbReference type="GO" id="GO:0034039">
    <property type="term" value="F:8-oxo-7,8-dihydroguanine DNA N-glycosylase activity"/>
    <property type="evidence" value="ECO:0007669"/>
    <property type="project" value="TreeGrafter"/>
</dbReference>
<dbReference type="PANTHER" id="PTHR10242">
    <property type="entry name" value="8-OXOGUANINE DNA GLYCOSYLASE"/>
    <property type="match status" value="1"/>
</dbReference>
<evidence type="ECO:0000256" key="3">
    <source>
        <dbReference type="ARBA" id="ARBA00012720"/>
    </source>
</evidence>
<dbReference type="Proteomes" id="UP001107558">
    <property type="component" value="Chromosome 1"/>
</dbReference>
<evidence type="ECO:0000256" key="12">
    <source>
        <dbReference type="ARBA" id="ARBA00044632"/>
    </source>
</evidence>
<comment type="function">
    <text evidence="11">DNA repair enzyme that incises DNA at 8-oxoG residues. Excises 7,8-dihydro-8-oxoguanine and 2,6-diamino-4-hydroxy-5-N-methylformamidopyrimidine (FAPY) from damaged DNA. Has a beta-lyase activity that nicks DNA 3' to the lesion.</text>
</comment>
<reference evidence="15" key="1">
    <citation type="submission" date="2021-03" db="EMBL/GenBank/DDBJ databases">
        <title>Chromosome level genome of the anhydrobiotic midge Polypedilum vanderplanki.</title>
        <authorList>
            <person name="Yoshida Y."/>
            <person name="Kikawada T."/>
            <person name="Gusev O."/>
        </authorList>
    </citation>
    <scope>NUCLEOTIDE SEQUENCE</scope>
    <source>
        <strain evidence="15">NIAS01</strain>
        <tissue evidence="15">Whole body or cell culture</tissue>
    </source>
</reference>